<evidence type="ECO:0000256" key="4">
    <source>
        <dbReference type="ARBA" id="ARBA00022525"/>
    </source>
</evidence>
<evidence type="ECO:0000313" key="14">
    <source>
        <dbReference type="EMBL" id="PSG90046.1"/>
    </source>
</evidence>
<dbReference type="InterPro" id="IPR003137">
    <property type="entry name" value="PA_domain"/>
</dbReference>
<dbReference type="RefSeq" id="WP_106462188.1">
    <property type="nucleotide sequence ID" value="NZ_PXOQ01000007.1"/>
</dbReference>
<keyword evidence="4" id="KW-0964">Secreted</keyword>
<keyword evidence="8" id="KW-0378">Hydrolase</keyword>
<dbReference type="Gene3D" id="3.50.30.30">
    <property type="match status" value="1"/>
</dbReference>
<sequence>MKRNYFLIFMLCVGFISQAQYYDKSIEPIDLSILQQALDNEKRTGYTTTDIDSWLIQSDASSRNQNSWYYYVVQTHNDIVVRNTVANIYVNNNVATVVNSRFVKNLESKINIQSPSISASEAVKKALAYHDLKVQNVKQIDFDKEKKIYVFEKTEDLYSDIKVNLVYEVVSENEIVLTWNVNLDYKKGSHWWNTRIDASNGSFVSVNDWVTSCSWGDVKNHVAHKHTAKSNNLKEKKQIDFINSVYSKNNSESALMAGAYRVLPYYVESPNHGVFELVSNPDDPTASALGWHNNGNAFTSTRGNNVISRYDSNGNNSNANPVTNQSGPGLVFDYPYGGTSVAADTYINSSRTQLFYMSNVTHDIYYRYGFDEASGNFQENNLGNGGTAGDPVDADAQDGSGVNNANFSTPTDGNNGRMQMFLWNQGAYNPNELLTINNTPLAGDYAALDNNFNPGNVPVTAPITADLVLVEDNNTGGTNSTDINDGCGAITNAAALNGKIAVARRGACNFTLKATEAQNAGAVAILIINNVAGNIIMGGGDGTITIPAYSLNQADGDALIAQMSSSTVNATFNPSPPPFVELDGDYDNGVVGHEYGHGINIRLVGGRFNSGCVNAVESMGEGWADFIGKIIQLRNLDNGIQLNGTGTFVVGQAPDGQGIRPAPYSGDIANNPMTYELLRQDTTNATFTIPHGVGSVWAGILMDLAWDLIVVHGFTDDIYDSNGTFGNTIALSLVVEAMKLTACDPGFVDGRDAILRADDVLYGNGVAGSQTGPNQCIIWSAFARRGVGFSANQGSNNSTSDGAHAYDLPPALGCTPDFLIDNGDDEIEEFCQGTQSSASFDFVFYEQNAYDTPTGFVANGLPAGASATFSPATMQDTGLFTMTVTGIPAGTSGSFPITVVPGGDASKARSVDLIINPTNPNVLDGDTEFSTDNSTYTSFSNNQTINIAPGVDLDLRLPASAFNGTLLWTSPNGTTYTTNTVSFTNVVDGNNSVEGNWTLDVSFTNDCAAPLAPQNMNFTVNIDPLLSTNEFNLEELVLFPNPTKNSITIKGMKSTNDLKVGIIDITGRVLLNQVDITTSNKEVKIDMSKLSSGTYFITLDSNDFSTVKKVIKK</sequence>
<proteinExistence type="inferred from homology"/>
<dbReference type="EMBL" id="PXOQ01000007">
    <property type="protein sequence ID" value="PSG90046.1"/>
    <property type="molecule type" value="Genomic_DNA"/>
</dbReference>
<dbReference type="Pfam" id="PF02225">
    <property type="entry name" value="PA"/>
    <property type="match status" value="1"/>
</dbReference>
<comment type="cofactor">
    <cofactor evidence="1">
        <name>Zn(2+)</name>
        <dbReference type="ChEBI" id="CHEBI:29105"/>
    </cofactor>
</comment>
<dbReference type="GO" id="GO:0005615">
    <property type="term" value="C:extracellular space"/>
    <property type="evidence" value="ECO:0007669"/>
    <property type="project" value="InterPro"/>
</dbReference>
<accession>A0A2T1NC75</accession>
<keyword evidence="10" id="KW-0482">Metalloprotease</keyword>
<keyword evidence="9" id="KW-0862">Zinc</keyword>
<dbReference type="GO" id="GO:0006508">
    <property type="term" value="P:proteolysis"/>
    <property type="evidence" value="ECO:0007669"/>
    <property type="project" value="UniProtKB-KW"/>
</dbReference>
<dbReference type="Gene3D" id="3.10.170.10">
    <property type="match status" value="1"/>
</dbReference>
<dbReference type="NCBIfam" id="TIGR04183">
    <property type="entry name" value="Por_Secre_tail"/>
    <property type="match status" value="1"/>
</dbReference>
<evidence type="ECO:0000256" key="11">
    <source>
        <dbReference type="ARBA" id="ARBA00023145"/>
    </source>
</evidence>
<gene>
    <name evidence="14" type="ORF">C7H52_01880</name>
</gene>
<dbReference type="CDD" id="cd04818">
    <property type="entry name" value="PA_subtilisin_1"/>
    <property type="match status" value="1"/>
</dbReference>
<dbReference type="Gene3D" id="1.10.390.10">
    <property type="entry name" value="Neutral Protease Domain 2"/>
    <property type="match status" value="1"/>
</dbReference>
<reference evidence="14 15" key="1">
    <citation type="submission" date="2018-03" db="EMBL/GenBank/DDBJ databases">
        <title>Mesoflavibacter sp. HG37 and Mesoflavibacter sp. HG96 sp.nov., two marine bacteria isolated from seawater of Western Pacific Ocean.</title>
        <authorList>
            <person name="Cheng H."/>
            <person name="Wu Y.-H."/>
            <person name="Guo L.-L."/>
            <person name="Xu X.-W."/>
        </authorList>
    </citation>
    <scope>NUCLEOTIDE SEQUENCE [LARGE SCALE GENOMIC DNA]</scope>
    <source>
        <strain evidence="14 15">KCTC 32269</strain>
    </source>
</reference>
<dbReference type="InterPro" id="IPR050371">
    <property type="entry name" value="Fungal_virulence_M36"/>
</dbReference>
<comment type="caution">
    <text evidence="14">The sequence shown here is derived from an EMBL/GenBank/DDBJ whole genome shotgun (WGS) entry which is preliminary data.</text>
</comment>
<keyword evidence="15" id="KW-1185">Reference proteome</keyword>
<evidence type="ECO:0000256" key="2">
    <source>
        <dbReference type="ARBA" id="ARBA00004613"/>
    </source>
</evidence>
<dbReference type="PANTHER" id="PTHR33478">
    <property type="entry name" value="EXTRACELLULAR METALLOPROTEINASE MEP"/>
    <property type="match status" value="1"/>
</dbReference>
<dbReference type="InterPro" id="IPR027268">
    <property type="entry name" value="Peptidase_M4/M1_CTD_sf"/>
</dbReference>
<evidence type="ECO:0000256" key="5">
    <source>
        <dbReference type="ARBA" id="ARBA00022670"/>
    </source>
</evidence>
<organism evidence="14 15">
    <name type="scientific">Aurantibacter aestuarii</name>
    <dbReference type="NCBI Taxonomy" id="1266046"/>
    <lineage>
        <taxon>Bacteria</taxon>
        <taxon>Pseudomonadati</taxon>
        <taxon>Bacteroidota</taxon>
        <taxon>Flavobacteriia</taxon>
        <taxon>Flavobacteriales</taxon>
        <taxon>Flavobacteriaceae</taxon>
        <taxon>Aurantibacter</taxon>
    </lineage>
</organism>
<dbReference type="InterPro" id="IPR001842">
    <property type="entry name" value="Peptidase_M36"/>
</dbReference>
<evidence type="ECO:0000256" key="9">
    <source>
        <dbReference type="ARBA" id="ARBA00022833"/>
    </source>
</evidence>
<dbReference type="Pfam" id="PF18962">
    <property type="entry name" value="Por_Secre_tail"/>
    <property type="match status" value="1"/>
</dbReference>
<keyword evidence="7" id="KW-0732">Signal</keyword>
<dbReference type="Proteomes" id="UP000238426">
    <property type="component" value="Unassembled WGS sequence"/>
</dbReference>
<keyword evidence="6" id="KW-0479">Metal-binding</keyword>
<feature type="domain" description="PA" evidence="12">
    <location>
        <begin position="464"/>
        <end position="559"/>
    </location>
</feature>
<dbReference type="InterPro" id="IPR026444">
    <property type="entry name" value="Secre_tail"/>
</dbReference>
<evidence type="ECO:0000256" key="8">
    <source>
        <dbReference type="ARBA" id="ARBA00022801"/>
    </source>
</evidence>
<evidence type="ECO:0000313" key="15">
    <source>
        <dbReference type="Proteomes" id="UP000238426"/>
    </source>
</evidence>
<keyword evidence="11" id="KW-0865">Zymogen</keyword>
<evidence type="ECO:0000259" key="12">
    <source>
        <dbReference type="Pfam" id="PF02225"/>
    </source>
</evidence>
<comment type="subcellular location">
    <subcellularLocation>
        <location evidence="2">Secreted</location>
    </subcellularLocation>
</comment>
<dbReference type="GO" id="GO:0008270">
    <property type="term" value="F:zinc ion binding"/>
    <property type="evidence" value="ECO:0007669"/>
    <property type="project" value="InterPro"/>
</dbReference>
<evidence type="ECO:0000256" key="3">
    <source>
        <dbReference type="ARBA" id="ARBA00006006"/>
    </source>
</evidence>
<comment type="similarity">
    <text evidence="3">Belongs to the peptidase M36 family.</text>
</comment>
<evidence type="ECO:0000256" key="10">
    <source>
        <dbReference type="ARBA" id="ARBA00023049"/>
    </source>
</evidence>
<dbReference type="AlphaFoldDB" id="A0A2T1NC75"/>
<dbReference type="SUPFAM" id="SSF55486">
    <property type="entry name" value="Metalloproteases ('zincins'), catalytic domain"/>
    <property type="match status" value="2"/>
</dbReference>
<dbReference type="OrthoDB" id="5377264at2"/>
<dbReference type="Pfam" id="PF02128">
    <property type="entry name" value="Peptidase_M36"/>
    <property type="match status" value="1"/>
</dbReference>
<dbReference type="CDD" id="cd09596">
    <property type="entry name" value="M36"/>
    <property type="match status" value="1"/>
</dbReference>
<name>A0A2T1NC75_9FLAO</name>
<keyword evidence="5" id="KW-0645">Protease</keyword>
<evidence type="ECO:0000256" key="6">
    <source>
        <dbReference type="ARBA" id="ARBA00022723"/>
    </source>
</evidence>
<evidence type="ECO:0000256" key="7">
    <source>
        <dbReference type="ARBA" id="ARBA00022729"/>
    </source>
</evidence>
<dbReference type="GO" id="GO:0004222">
    <property type="term" value="F:metalloendopeptidase activity"/>
    <property type="evidence" value="ECO:0007669"/>
    <property type="project" value="InterPro"/>
</dbReference>
<dbReference type="PANTHER" id="PTHR33478:SF1">
    <property type="entry name" value="EXTRACELLULAR METALLOPROTEINASE MEP"/>
    <property type="match status" value="1"/>
</dbReference>
<feature type="domain" description="Secretion system C-terminal sorting" evidence="13">
    <location>
        <begin position="1038"/>
        <end position="1111"/>
    </location>
</feature>
<evidence type="ECO:0000259" key="13">
    <source>
        <dbReference type="Pfam" id="PF18962"/>
    </source>
</evidence>
<protein>
    <submittedName>
        <fullName evidence="14">Peptidase</fullName>
    </submittedName>
</protein>
<evidence type="ECO:0000256" key="1">
    <source>
        <dbReference type="ARBA" id="ARBA00001947"/>
    </source>
</evidence>